<evidence type="ECO:0000256" key="1">
    <source>
        <dbReference type="ARBA" id="ARBA00004123"/>
    </source>
</evidence>
<dbReference type="Pfam" id="PF20168">
    <property type="entry name" value="PDS5"/>
    <property type="match status" value="1"/>
</dbReference>
<dbReference type="Proteomes" id="UP000262825">
    <property type="component" value="Unassembled WGS sequence"/>
</dbReference>
<dbReference type="EMBL" id="UFAJ01001118">
    <property type="protein sequence ID" value="SSD62078.1"/>
    <property type="molecule type" value="Genomic_DNA"/>
</dbReference>
<dbReference type="PANTHER" id="PTHR12663">
    <property type="entry name" value="ANDROGEN INDUCED INHIBITOR OF PROLIFERATION AS3 / PDS5-RELATED"/>
    <property type="match status" value="1"/>
</dbReference>
<comment type="subcellular location">
    <subcellularLocation>
        <location evidence="1">Nucleus</location>
    </subcellularLocation>
</comment>
<dbReference type="InterPro" id="IPR011989">
    <property type="entry name" value="ARM-like"/>
</dbReference>
<evidence type="ECO:0000256" key="3">
    <source>
        <dbReference type="ARBA" id="ARBA00022776"/>
    </source>
</evidence>
<sequence>MLWLYVPELLSSINGFLFQELNSLNYFVRISATKLIGDILGTRQPNMNYVTAYNETYKAWLTKVADSNSKVRISWVKTVAKIFNNSQNDIISNDICNGVCKTLMDVDIRVRLAAVQIFDKISVEIIWLYMKTSLVFQELFHFTRDKNQDIRETVLAFLSSFYQTTMTKHYNVSINNQELVEITNKIPTVLLNLYYINDKIINQIVDKYLLEKIIPYNEESAKKRVDRLLLVTSHLDKKALASFYAFNRRQIELSLVVTKFVEFSELANGLANDENVPVVEGEDVSNGLNQIIKWLSDSLSNSFSTQDILKLFVSMKNKKLYCLLKTIVSSDSPYHTVLSCLVEFSNKLKDARIFDKVKLGSTFTRADFAQIFKLLAYRSAPIYYNISNVEELLKRSDSKHIIDNITEVNPSLFKDQIETLQNTIKQYGLDEKALTTDAVDTLKTIYRIGKAHRHYLETKDTFFIDRLKDFSISGLPYEAKYATKILGLLDGSEKILQSILDSILPLKKGGGAALILTASEIYKLRPELLKESTTDIVTFVLSNILLANEITSDDENDTWIADEFLNKTENNIIASKVFSLELLKNSLIAISNDLSTDQIIKEAFINKTLKLFIFLVATGGELINESNKEFYPTPVEFQRKLRCVAGIQLLKLAKVHELNKFIGSESVEKLVNLMEDESLQVRETFITYLKKYISEEKISIKFLPLIFFVAFEPDKTLKHDTRIWIQFMCRKEIFKRNTFFERGFPRLIHYIAHHPDVSDGLDEGNERIVKLKNALEYLN</sequence>
<dbReference type="PANTHER" id="PTHR12663:SF0">
    <property type="entry name" value="PRECOCIOUS DISSOCIATION OF SISTERS 5, ISOFORM A"/>
    <property type="match status" value="1"/>
</dbReference>
<dbReference type="VEuPathDB" id="FungiDB:SCODWIG_03840"/>
<dbReference type="InterPro" id="IPR039776">
    <property type="entry name" value="Pds5"/>
</dbReference>
<dbReference type="GO" id="GO:0000785">
    <property type="term" value="C:chromatin"/>
    <property type="evidence" value="ECO:0007669"/>
    <property type="project" value="TreeGrafter"/>
</dbReference>
<organism evidence="6 7">
    <name type="scientific">Saccharomycodes ludwigii</name>
    <dbReference type="NCBI Taxonomy" id="36035"/>
    <lineage>
        <taxon>Eukaryota</taxon>
        <taxon>Fungi</taxon>
        <taxon>Dikarya</taxon>
        <taxon>Ascomycota</taxon>
        <taxon>Saccharomycotina</taxon>
        <taxon>Saccharomycetes</taxon>
        <taxon>Saccharomycodales</taxon>
        <taxon>Saccharomycodaceae</taxon>
        <taxon>Saccharomycodes</taxon>
    </lineage>
</organism>
<protein>
    <submittedName>
        <fullName evidence="6">Uncharacterized protein</fullName>
    </submittedName>
</protein>
<keyword evidence="5" id="KW-0131">Cell cycle</keyword>
<dbReference type="GO" id="GO:0005634">
    <property type="term" value="C:nucleus"/>
    <property type="evidence" value="ECO:0007669"/>
    <property type="project" value="UniProtKB-SubCell"/>
</dbReference>
<name>A0A376BBL1_9ASCO</name>
<dbReference type="Gene3D" id="1.25.10.10">
    <property type="entry name" value="Leucine-rich Repeat Variant"/>
    <property type="match status" value="1"/>
</dbReference>
<dbReference type="GO" id="GO:0051301">
    <property type="term" value="P:cell division"/>
    <property type="evidence" value="ECO:0007669"/>
    <property type="project" value="UniProtKB-KW"/>
</dbReference>
<dbReference type="SUPFAM" id="SSF48371">
    <property type="entry name" value="ARM repeat"/>
    <property type="match status" value="1"/>
</dbReference>
<evidence type="ECO:0000313" key="7">
    <source>
        <dbReference type="Proteomes" id="UP000262825"/>
    </source>
</evidence>
<keyword evidence="3" id="KW-0498">Mitosis</keyword>
<proteinExistence type="predicted"/>
<evidence type="ECO:0000256" key="2">
    <source>
        <dbReference type="ARBA" id="ARBA00022618"/>
    </source>
</evidence>
<dbReference type="GO" id="GO:0006281">
    <property type="term" value="P:DNA repair"/>
    <property type="evidence" value="ECO:0007669"/>
    <property type="project" value="TreeGrafter"/>
</dbReference>
<evidence type="ECO:0000256" key="4">
    <source>
        <dbReference type="ARBA" id="ARBA00023242"/>
    </source>
</evidence>
<dbReference type="AlphaFoldDB" id="A0A376BBL1"/>
<dbReference type="InterPro" id="IPR016024">
    <property type="entry name" value="ARM-type_fold"/>
</dbReference>
<keyword evidence="4" id="KW-0539">Nucleus</keyword>
<keyword evidence="2" id="KW-0132">Cell division</keyword>
<dbReference type="GO" id="GO:0007064">
    <property type="term" value="P:mitotic sister chromatid cohesion"/>
    <property type="evidence" value="ECO:0007669"/>
    <property type="project" value="InterPro"/>
</dbReference>
<keyword evidence="7" id="KW-1185">Reference proteome</keyword>
<evidence type="ECO:0000256" key="5">
    <source>
        <dbReference type="ARBA" id="ARBA00023306"/>
    </source>
</evidence>
<evidence type="ECO:0000313" key="6">
    <source>
        <dbReference type="EMBL" id="SSD62078.1"/>
    </source>
</evidence>
<gene>
    <name evidence="6" type="ORF">SCODWIG_03840</name>
</gene>
<reference evidence="7" key="1">
    <citation type="submission" date="2018-06" db="EMBL/GenBank/DDBJ databases">
        <authorList>
            <person name="Guldener U."/>
        </authorList>
    </citation>
    <scope>NUCLEOTIDE SEQUENCE [LARGE SCALE GENOMIC DNA]</scope>
    <source>
        <strain evidence="7">UTAD17</strain>
    </source>
</reference>
<accession>A0A376BBL1</accession>